<accession>A0A2A6J2T7</accession>
<comment type="caution">
    <text evidence="1">The sequence shown here is derived from an EMBL/GenBank/DDBJ whole genome shotgun (WGS) entry which is preliminary data.</text>
</comment>
<proteinExistence type="predicted"/>
<protein>
    <submittedName>
        <fullName evidence="1">Uncharacterized protein</fullName>
    </submittedName>
</protein>
<keyword evidence="2" id="KW-1185">Reference proteome</keyword>
<dbReference type="EMBL" id="NWSV01000037">
    <property type="protein sequence ID" value="PDT00466.1"/>
    <property type="molecule type" value="Genomic_DNA"/>
</dbReference>
<reference evidence="1 2" key="1">
    <citation type="submission" date="2017-09" db="EMBL/GenBank/DDBJ databases">
        <title>Comparative genomics of rhizobia isolated from Phaseolus vulgaris in China.</title>
        <authorList>
            <person name="Tong W."/>
        </authorList>
    </citation>
    <scope>NUCLEOTIDE SEQUENCE [LARGE SCALE GENOMIC DNA]</scope>
    <source>
        <strain evidence="1 2">C5</strain>
    </source>
</reference>
<sequence>MTKHQIPQPVGEDRKLSDQQLTGLEHLRSSFDAEVHLPKEISREFLSAALLWAIDNKVDFGLFHEAGKIIIAHFGGDEIYLPSRWSDKRWHIGLEDKEPFDPGED</sequence>
<dbReference type="RefSeq" id="WP_097615713.1">
    <property type="nucleotide sequence ID" value="NZ_NWSV01000037.1"/>
</dbReference>
<evidence type="ECO:0000313" key="1">
    <source>
        <dbReference type="EMBL" id="PDT00466.1"/>
    </source>
</evidence>
<organism evidence="1 2">
    <name type="scientific">Rhizobium chutanense</name>
    <dbReference type="NCBI Taxonomy" id="2035448"/>
    <lineage>
        <taxon>Bacteria</taxon>
        <taxon>Pseudomonadati</taxon>
        <taxon>Pseudomonadota</taxon>
        <taxon>Alphaproteobacteria</taxon>
        <taxon>Hyphomicrobiales</taxon>
        <taxon>Rhizobiaceae</taxon>
        <taxon>Rhizobium/Agrobacterium group</taxon>
        <taxon>Rhizobium</taxon>
    </lineage>
</organism>
<gene>
    <name evidence="1" type="ORF">CO666_30585</name>
</gene>
<evidence type="ECO:0000313" key="2">
    <source>
        <dbReference type="Proteomes" id="UP000220768"/>
    </source>
</evidence>
<dbReference type="AlphaFoldDB" id="A0A2A6J2T7"/>
<dbReference type="Proteomes" id="UP000220768">
    <property type="component" value="Unassembled WGS sequence"/>
</dbReference>
<name>A0A2A6J2T7_9HYPH</name>